<dbReference type="GeneID" id="80345283"/>
<dbReference type="PROSITE" id="PS50240">
    <property type="entry name" value="TRYPSIN_DOM"/>
    <property type="match status" value="1"/>
</dbReference>
<sequence>MIDKLHGNGNAARASRAGTALSLGRGAVRIACAATMAAAVFASAAPAPAMVNGLPVPEAGTAPWVATFEPVGAGPLVQTAGCGGALITPDRVVTAAHCVDGVDPSRLRVHLDARVLSRDPGVVREVRSVAVVPEFEIVRSPVAAGSDDTAAARNDLAVVVLDRPVTEVPVLPIAADRPAAGTPVSFFAHGNTGKPVPFDDPEYRNDVLHRGDLTVISQSDCAAATPALVDEPSVMCARDFATPPAMGCWRDSGSPAVSFQRETAALVGVFSFGSETAGQPCALPAPQSFADVTAFRDWVLGPLPERGPYPAARPAITTHEQALHCAAPAWDLERGQAPDEVTIGWSGKSSSGPFTVLTPIPNANGATLPLADAGEVSGDEIVCVVTARNAGGRIEVWSDGVRIAG</sequence>
<dbReference type="AlphaFoldDB" id="A0A7G1KCB8"/>
<reference evidence="2 3" key="1">
    <citation type="submission" date="2020-08" db="EMBL/GenBank/DDBJ databases">
        <title>Genome Sequencing of Nocardia wallacei strain FMUON74 and assembly.</title>
        <authorList>
            <person name="Toyokawa M."/>
            <person name="Uesaka K."/>
        </authorList>
    </citation>
    <scope>NUCLEOTIDE SEQUENCE [LARGE SCALE GENOMIC DNA]</scope>
    <source>
        <strain evidence="2 3">FMUON74</strain>
    </source>
</reference>
<dbReference type="EMBL" id="AP023396">
    <property type="protein sequence ID" value="BCK52887.1"/>
    <property type="molecule type" value="Genomic_DNA"/>
</dbReference>
<dbReference type="InterPro" id="IPR001314">
    <property type="entry name" value="Peptidase_S1A"/>
</dbReference>
<dbReference type="KEGG" id="nwl:NWFMUON74_06590"/>
<dbReference type="InterPro" id="IPR043504">
    <property type="entry name" value="Peptidase_S1_PA_chymotrypsin"/>
</dbReference>
<evidence type="ECO:0000259" key="1">
    <source>
        <dbReference type="PROSITE" id="PS50240"/>
    </source>
</evidence>
<accession>A0A7G1KCB8</accession>
<dbReference type="PANTHER" id="PTHR24260:SF132">
    <property type="entry name" value="PEPTIDASE S1 DOMAIN-CONTAINING PROTEIN"/>
    <property type="match status" value="1"/>
</dbReference>
<dbReference type="InterPro" id="IPR018114">
    <property type="entry name" value="TRYPSIN_HIS"/>
</dbReference>
<dbReference type="GO" id="GO:0006508">
    <property type="term" value="P:proteolysis"/>
    <property type="evidence" value="ECO:0007669"/>
    <property type="project" value="InterPro"/>
</dbReference>
<keyword evidence="3" id="KW-1185">Reference proteome</keyword>
<dbReference type="PANTHER" id="PTHR24260">
    <property type="match status" value="1"/>
</dbReference>
<dbReference type="GO" id="GO:0004252">
    <property type="term" value="F:serine-type endopeptidase activity"/>
    <property type="evidence" value="ECO:0007669"/>
    <property type="project" value="InterPro"/>
</dbReference>
<dbReference type="SMART" id="SM00020">
    <property type="entry name" value="Tryp_SPc"/>
    <property type="match status" value="1"/>
</dbReference>
<dbReference type="InterPro" id="IPR001254">
    <property type="entry name" value="Trypsin_dom"/>
</dbReference>
<feature type="domain" description="Peptidase S1" evidence="1">
    <location>
        <begin position="50"/>
        <end position="304"/>
    </location>
</feature>
<dbReference type="PROSITE" id="PS00134">
    <property type="entry name" value="TRYPSIN_HIS"/>
    <property type="match status" value="1"/>
</dbReference>
<evidence type="ECO:0000313" key="2">
    <source>
        <dbReference type="EMBL" id="BCK52887.1"/>
    </source>
</evidence>
<proteinExistence type="predicted"/>
<evidence type="ECO:0000313" key="3">
    <source>
        <dbReference type="Proteomes" id="UP000516173"/>
    </source>
</evidence>
<dbReference type="PRINTS" id="PR00722">
    <property type="entry name" value="CHYMOTRYPSIN"/>
</dbReference>
<dbReference type="SUPFAM" id="SSF50494">
    <property type="entry name" value="Trypsin-like serine proteases"/>
    <property type="match status" value="1"/>
</dbReference>
<protein>
    <recommendedName>
        <fullName evidence="1">Peptidase S1 domain-containing protein</fullName>
    </recommendedName>
</protein>
<name>A0A7G1KCB8_9NOCA</name>
<dbReference type="InterPro" id="IPR009003">
    <property type="entry name" value="Peptidase_S1_PA"/>
</dbReference>
<dbReference type="Proteomes" id="UP000516173">
    <property type="component" value="Chromosome"/>
</dbReference>
<dbReference type="Pfam" id="PF00089">
    <property type="entry name" value="Trypsin"/>
    <property type="match status" value="1"/>
</dbReference>
<dbReference type="Gene3D" id="2.40.10.10">
    <property type="entry name" value="Trypsin-like serine proteases"/>
    <property type="match status" value="1"/>
</dbReference>
<dbReference type="RefSeq" id="WP_197986962.1">
    <property type="nucleotide sequence ID" value="NZ_AP023396.1"/>
</dbReference>
<dbReference type="InterPro" id="IPR051333">
    <property type="entry name" value="CLIP_Serine_Protease"/>
</dbReference>
<gene>
    <name evidence="2" type="ORF">NWFMUON74_06590</name>
</gene>
<organism evidence="2 3">
    <name type="scientific">Nocardia wallacei</name>
    <dbReference type="NCBI Taxonomy" id="480035"/>
    <lineage>
        <taxon>Bacteria</taxon>
        <taxon>Bacillati</taxon>
        <taxon>Actinomycetota</taxon>
        <taxon>Actinomycetes</taxon>
        <taxon>Mycobacteriales</taxon>
        <taxon>Nocardiaceae</taxon>
        <taxon>Nocardia</taxon>
    </lineage>
</organism>